<feature type="compositionally biased region" description="Polar residues" evidence="7">
    <location>
        <begin position="382"/>
        <end position="394"/>
    </location>
</feature>
<dbReference type="SMART" id="SM00666">
    <property type="entry name" value="PB1"/>
    <property type="match status" value="1"/>
</dbReference>
<dbReference type="GO" id="GO:0007165">
    <property type="term" value="P:signal transduction"/>
    <property type="evidence" value="ECO:0007669"/>
    <property type="project" value="TreeGrafter"/>
</dbReference>
<dbReference type="FunFam" id="3.30.200.20:FF:000081">
    <property type="entry name" value="Octicosapeptide/phox/Bem1p domain kinase superfamily protein"/>
    <property type="match status" value="1"/>
</dbReference>
<dbReference type="SUPFAM" id="SSF56112">
    <property type="entry name" value="Protein kinase-like (PK-like)"/>
    <property type="match status" value="1"/>
</dbReference>
<evidence type="ECO:0000256" key="7">
    <source>
        <dbReference type="SAM" id="MobiDB-lite"/>
    </source>
</evidence>
<evidence type="ECO:0000313" key="9">
    <source>
        <dbReference type="EMBL" id="KAE7995933.1"/>
    </source>
</evidence>
<dbReference type="InterPro" id="IPR017441">
    <property type="entry name" value="Protein_kinase_ATP_BS"/>
</dbReference>
<gene>
    <name evidence="9" type="ORF">FH972_000690</name>
</gene>
<dbReference type="OrthoDB" id="4062651at2759"/>
<organism evidence="9 10">
    <name type="scientific">Carpinus fangiana</name>
    <dbReference type="NCBI Taxonomy" id="176857"/>
    <lineage>
        <taxon>Eukaryota</taxon>
        <taxon>Viridiplantae</taxon>
        <taxon>Streptophyta</taxon>
        <taxon>Embryophyta</taxon>
        <taxon>Tracheophyta</taxon>
        <taxon>Spermatophyta</taxon>
        <taxon>Magnoliopsida</taxon>
        <taxon>eudicotyledons</taxon>
        <taxon>Gunneridae</taxon>
        <taxon>Pentapetalae</taxon>
        <taxon>rosids</taxon>
        <taxon>fabids</taxon>
        <taxon>Fagales</taxon>
        <taxon>Betulaceae</taxon>
        <taxon>Carpinus</taxon>
    </lineage>
</organism>
<reference evidence="9 10" key="1">
    <citation type="submission" date="2019-06" db="EMBL/GenBank/DDBJ databases">
        <title>A chromosomal-level reference genome of Carpinus fangiana (Coryloideae, Betulaceae).</title>
        <authorList>
            <person name="Yang X."/>
            <person name="Wang Z."/>
            <person name="Zhang L."/>
            <person name="Hao G."/>
            <person name="Liu J."/>
            <person name="Yang Y."/>
        </authorList>
    </citation>
    <scope>NUCLEOTIDE SEQUENCE [LARGE SCALE GENOMIC DNA]</scope>
    <source>
        <strain evidence="9">Cfa_2016G</strain>
        <tissue evidence="9">Leaf</tissue>
    </source>
</reference>
<feature type="binding site" evidence="6">
    <location>
        <position position="1075"/>
    </location>
    <ligand>
        <name>ATP</name>
        <dbReference type="ChEBI" id="CHEBI:30616"/>
    </ligand>
</feature>
<dbReference type="SUPFAM" id="SSF54277">
    <property type="entry name" value="CAD &amp; PB1 domains"/>
    <property type="match status" value="1"/>
</dbReference>
<keyword evidence="5 6" id="KW-0067">ATP-binding</keyword>
<dbReference type="InterPro" id="IPR008271">
    <property type="entry name" value="Ser/Thr_kinase_AS"/>
</dbReference>
<feature type="region of interest" description="Disordered" evidence="7">
    <location>
        <begin position="763"/>
        <end position="831"/>
    </location>
</feature>
<keyword evidence="1" id="KW-0723">Serine/threonine-protein kinase</keyword>
<dbReference type="Proteomes" id="UP000327013">
    <property type="component" value="Chromosome 1"/>
</dbReference>
<dbReference type="CDD" id="cd13999">
    <property type="entry name" value="STKc_MAP3K-like"/>
    <property type="match status" value="1"/>
</dbReference>
<feature type="compositionally biased region" description="Polar residues" evidence="7">
    <location>
        <begin position="153"/>
        <end position="162"/>
    </location>
</feature>
<dbReference type="CDD" id="cd06410">
    <property type="entry name" value="PB1_UP2"/>
    <property type="match status" value="1"/>
</dbReference>
<feature type="region of interest" description="Disordered" evidence="7">
    <location>
        <begin position="358"/>
        <end position="397"/>
    </location>
</feature>
<keyword evidence="2" id="KW-0808">Transferase</keyword>
<dbReference type="GO" id="GO:0004674">
    <property type="term" value="F:protein serine/threonine kinase activity"/>
    <property type="evidence" value="ECO:0007669"/>
    <property type="project" value="UniProtKB-KW"/>
</dbReference>
<dbReference type="Gene3D" id="3.30.200.20">
    <property type="entry name" value="Phosphorylase Kinase, domain 1"/>
    <property type="match status" value="1"/>
</dbReference>
<dbReference type="Pfam" id="PF00564">
    <property type="entry name" value="PB1"/>
    <property type="match status" value="1"/>
</dbReference>
<dbReference type="EMBL" id="CM017321">
    <property type="protein sequence ID" value="KAE7995933.1"/>
    <property type="molecule type" value="Genomic_DNA"/>
</dbReference>
<feature type="domain" description="Protein kinase" evidence="8">
    <location>
        <begin position="1044"/>
        <end position="1297"/>
    </location>
</feature>
<dbReference type="InterPro" id="IPR001245">
    <property type="entry name" value="Ser-Thr/Tyr_kinase_cat_dom"/>
</dbReference>
<evidence type="ECO:0000256" key="2">
    <source>
        <dbReference type="ARBA" id="ARBA00022679"/>
    </source>
</evidence>
<evidence type="ECO:0000256" key="1">
    <source>
        <dbReference type="ARBA" id="ARBA00022527"/>
    </source>
</evidence>
<protein>
    <recommendedName>
        <fullName evidence="8">Protein kinase domain-containing protein</fullName>
    </recommendedName>
</protein>
<dbReference type="InterPro" id="IPR011009">
    <property type="entry name" value="Kinase-like_dom_sf"/>
</dbReference>
<keyword evidence="4" id="KW-0418">Kinase</keyword>
<evidence type="ECO:0000313" key="10">
    <source>
        <dbReference type="Proteomes" id="UP000327013"/>
    </source>
</evidence>
<sequence>MERNVGKGTMEQQKNYEQIQYNNVETRNEGLGSANQRFFQDPSSNINTNLRPPDYNMSVGARPVLNFSIQTGEEFALEFMRERVNPRQQFIPNAYGEPNSATGYMELKGILGISHTGSESGSDIAILNSVEKGRIQDFERKGSSTHEHKSYYDSVQSVPQTSSRNDIGRGLHGYASSGASDSSSTKVKFLCSFGGRILPRPSDGKLRYVGGETRIIQIRKDISWQDLVQKMLTIYNQTNSIKYQLPGEDLDALVSVSSDEDMQNMMEECNVLRDGGSQKPRMFLFSSGDLEDAQFGLGNTEGDSEVQYVVAVNGMDLGSRKNSIALASASANNLDELLSLNVERENGRVAPELAGASTAPSIYNTPSSSVQSSQPLPPSSSIAYESNSHPYQGQRNHHGEAGQHIFTAFHPLESFPKKDEKTNAPLSIPLQYGYSSDRSNHAATGEILAPISVHGHLTQQGGLTEQSYSGFHVQDPEVSVKELKLKRDSSAPKLNEPEKIPLLEKEASLKEARMKRASSLQKINETDKDQTLDHEYAVSSHPHDYSVMNYMRREEVSVANPAADIGPPLVSMKSNKKLQETIQNKMPPEGVNDGTKNYEDDHFYASGGQFTPGYGGPEAYPTDFGYLDAPLIPPPIFHSERFPREQAELNRLSKSDDFFGSQFLITQACSDLSQPIAESIDKLHDGHVALQIEKPNSSSKPLYTNTQSVEDELVKLNKYKEFADNISNINSSKSEEDPKLQKSELRHMVINPVDDRAMAWTKENDKDPSINDKEAAGLNNLMPSQGTSGKHMEGSALRPPEFEQTEMAASKKNEESSVSHSQPLPWAKDQVRGVSRGASAVVGTPEQGDILIDINDRFPRDLLSDMFSKARTSQNLSHMSPLHNDGTGLSLNMENHEPKHWSYFRKLAQDEFVRKDVSLMDQDHLGFSSPLTNEEGGPIDYSYPPVKPDGVALSHMDSHINFDEELREGSSGLIGPSVTNLRSGYSPELKGNESVQLDGVSPRMPELDYEDAKLDIQNAGVPVVDLSLKDFDINTLQIIKNEDLEELRELGSGTFGTVYHGKWRGTDVAIKRIKKSCFTGRSSEQERLTLEFWREAEILSKLHHPNVVAFYGVVQDGPDGTLATVTEFMVNGSLRHVLLSKDRHLDRRKRLIIAMDAAFGMEYLHSKNIVHFDLKCDNLLVNLKDPLRPICKVGDFGLSKIKRNTLVTGGVRGTLPWMAPELLNGSSSKVSEKVDVFSFGIVLWEILTGGIVNNTLRPPVPSFCDPEWRLLMEQCWAPDPVARPSFTEIARRLREMSTACQTKPQGHQPQNQVPK</sequence>
<feature type="compositionally biased region" description="Basic and acidic residues" evidence="7">
    <location>
        <begin position="763"/>
        <end position="775"/>
    </location>
</feature>
<dbReference type="GO" id="GO:0005524">
    <property type="term" value="F:ATP binding"/>
    <property type="evidence" value="ECO:0007669"/>
    <property type="project" value="UniProtKB-UniRule"/>
</dbReference>
<dbReference type="PROSITE" id="PS50011">
    <property type="entry name" value="PROTEIN_KINASE_DOM"/>
    <property type="match status" value="1"/>
</dbReference>
<dbReference type="InterPro" id="IPR050167">
    <property type="entry name" value="Ser_Thr_protein_kinase"/>
</dbReference>
<dbReference type="PANTHER" id="PTHR23257:SF957">
    <property type="entry name" value="F3O9.7 PROTEIN-RELATED"/>
    <property type="match status" value="1"/>
</dbReference>
<evidence type="ECO:0000256" key="3">
    <source>
        <dbReference type="ARBA" id="ARBA00022741"/>
    </source>
</evidence>
<dbReference type="SMART" id="SM00220">
    <property type="entry name" value="S_TKc"/>
    <property type="match status" value="1"/>
</dbReference>
<evidence type="ECO:0000256" key="5">
    <source>
        <dbReference type="ARBA" id="ARBA00022840"/>
    </source>
</evidence>
<evidence type="ECO:0000256" key="6">
    <source>
        <dbReference type="PROSITE-ProRule" id="PRU10141"/>
    </source>
</evidence>
<keyword evidence="3 6" id="KW-0547">Nucleotide-binding</keyword>
<feature type="compositionally biased region" description="Basic and acidic residues" evidence="7">
    <location>
        <begin position="140"/>
        <end position="151"/>
    </location>
</feature>
<dbReference type="GO" id="GO:0005737">
    <property type="term" value="C:cytoplasm"/>
    <property type="evidence" value="ECO:0007669"/>
    <property type="project" value="TreeGrafter"/>
</dbReference>
<feature type="region of interest" description="Disordered" evidence="7">
    <location>
        <begin position="140"/>
        <end position="162"/>
    </location>
</feature>
<evidence type="ECO:0000259" key="8">
    <source>
        <dbReference type="PROSITE" id="PS50011"/>
    </source>
</evidence>
<dbReference type="FunFam" id="3.10.20.90:FF:000058">
    <property type="entry name" value="Octicosapeptide/phox/Bem1p domain kinase superfamily protein"/>
    <property type="match status" value="1"/>
</dbReference>
<keyword evidence="10" id="KW-1185">Reference proteome</keyword>
<dbReference type="PROSITE" id="PS00108">
    <property type="entry name" value="PROTEIN_KINASE_ST"/>
    <property type="match status" value="1"/>
</dbReference>
<evidence type="ECO:0000256" key="4">
    <source>
        <dbReference type="ARBA" id="ARBA00022777"/>
    </source>
</evidence>
<dbReference type="PANTHER" id="PTHR23257">
    <property type="entry name" value="SERINE-THREONINE PROTEIN KINASE"/>
    <property type="match status" value="1"/>
</dbReference>
<dbReference type="PRINTS" id="PR00109">
    <property type="entry name" value="TYRKINASE"/>
</dbReference>
<name>A0A5N6QCK4_9ROSI</name>
<dbReference type="Pfam" id="PF07714">
    <property type="entry name" value="PK_Tyr_Ser-Thr"/>
    <property type="match status" value="1"/>
</dbReference>
<dbReference type="InterPro" id="IPR000270">
    <property type="entry name" value="PB1_dom"/>
</dbReference>
<dbReference type="InterPro" id="IPR000719">
    <property type="entry name" value="Prot_kinase_dom"/>
</dbReference>
<dbReference type="Gene3D" id="1.10.510.10">
    <property type="entry name" value="Transferase(Phosphotransferase) domain 1"/>
    <property type="match status" value="1"/>
</dbReference>
<dbReference type="PROSITE" id="PS00107">
    <property type="entry name" value="PROTEIN_KINASE_ATP"/>
    <property type="match status" value="1"/>
</dbReference>
<proteinExistence type="predicted"/>
<dbReference type="Gene3D" id="3.10.20.90">
    <property type="entry name" value="Phosphatidylinositol 3-kinase Catalytic Subunit, Chain A, domain 1"/>
    <property type="match status" value="1"/>
</dbReference>
<accession>A0A5N6QCK4</accession>